<dbReference type="Gene3D" id="1.10.238.10">
    <property type="entry name" value="EF-hand"/>
    <property type="match status" value="1"/>
</dbReference>
<proteinExistence type="predicted"/>
<dbReference type="PROSITE" id="PS00018">
    <property type="entry name" value="EF_HAND_1"/>
    <property type="match status" value="1"/>
</dbReference>
<dbReference type="InterPro" id="IPR011992">
    <property type="entry name" value="EF-hand-dom_pair"/>
</dbReference>
<gene>
    <name evidence="3" type="ORF">Rsub_13382</name>
</gene>
<dbReference type="Proteomes" id="UP000247498">
    <property type="component" value="Unassembled WGS sequence"/>
</dbReference>
<evidence type="ECO:0000313" key="3">
    <source>
        <dbReference type="EMBL" id="GBG00653.1"/>
    </source>
</evidence>
<name>A0A2V0PND9_9CHLO</name>
<accession>A0A2V0PND9</accession>
<feature type="non-terminal residue" evidence="3">
    <location>
        <position position="1"/>
    </location>
</feature>
<evidence type="ECO:0000313" key="4">
    <source>
        <dbReference type="Proteomes" id="UP000247498"/>
    </source>
</evidence>
<dbReference type="AlphaFoldDB" id="A0A2V0PND9"/>
<protein>
    <recommendedName>
        <fullName evidence="2">EF-hand domain-containing protein</fullName>
    </recommendedName>
</protein>
<reference evidence="3 4" key="1">
    <citation type="journal article" date="2018" name="Sci. Rep.">
        <title>Raphidocelis subcapitata (=Pseudokirchneriella subcapitata) provides an insight into genome evolution and environmental adaptations in the Sphaeropleales.</title>
        <authorList>
            <person name="Suzuki S."/>
            <person name="Yamaguchi H."/>
            <person name="Nakajima N."/>
            <person name="Kawachi M."/>
        </authorList>
    </citation>
    <scope>NUCLEOTIDE SEQUENCE [LARGE SCALE GENOMIC DNA]</scope>
    <source>
        <strain evidence="3 4">NIES-35</strain>
    </source>
</reference>
<dbReference type="EMBL" id="BDRX01000285">
    <property type="protein sequence ID" value="GBG00653.1"/>
    <property type="molecule type" value="Genomic_DNA"/>
</dbReference>
<keyword evidence="4" id="KW-1185">Reference proteome</keyword>
<dbReference type="InterPro" id="IPR002048">
    <property type="entry name" value="EF_hand_dom"/>
</dbReference>
<sequence>KLTADELLRSLALDGAVDDSAVDAGVFKVFDRNSNGKIDAGEFSAGLGPLGPDGEGAKRYIFNRVNRLTDSNGQLDTTDFGTALVLARTIILGY</sequence>
<organism evidence="3 4">
    <name type="scientific">Raphidocelis subcapitata</name>
    <dbReference type="NCBI Taxonomy" id="307507"/>
    <lineage>
        <taxon>Eukaryota</taxon>
        <taxon>Viridiplantae</taxon>
        <taxon>Chlorophyta</taxon>
        <taxon>core chlorophytes</taxon>
        <taxon>Chlorophyceae</taxon>
        <taxon>CS clade</taxon>
        <taxon>Sphaeropleales</taxon>
        <taxon>Selenastraceae</taxon>
        <taxon>Raphidocelis</taxon>
    </lineage>
</organism>
<comment type="caution">
    <text evidence="3">The sequence shown here is derived from an EMBL/GenBank/DDBJ whole genome shotgun (WGS) entry which is preliminary data.</text>
</comment>
<dbReference type="Pfam" id="PF13202">
    <property type="entry name" value="EF-hand_5"/>
    <property type="match status" value="1"/>
</dbReference>
<feature type="domain" description="EF-hand" evidence="2">
    <location>
        <begin position="26"/>
        <end position="53"/>
    </location>
</feature>
<evidence type="ECO:0000256" key="1">
    <source>
        <dbReference type="ARBA" id="ARBA00022837"/>
    </source>
</evidence>
<dbReference type="GO" id="GO:0005509">
    <property type="term" value="F:calcium ion binding"/>
    <property type="evidence" value="ECO:0007669"/>
    <property type="project" value="InterPro"/>
</dbReference>
<evidence type="ECO:0000259" key="2">
    <source>
        <dbReference type="PROSITE" id="PS50222"/>
    </source>
</evidence>
<dbReference type="InterPro" id="IPR018247">
    <property type="entry name" value="EF_Hand_1_Ca_BS"/>
</dbReference>
<keyword evidence="1" id="KW-0106">Calcium</keyword>
<dbReference type="SUPFAM" id="SSF47473">
    <property type="entry name" value="EF-hand"/>
    <property type="match status" value="1"/>
</dbReference>
<dbReference type="PROSITE" id="PS50222">
    <property type="entry name" value="EF_HAND_2"/>
    <property type="match status" value="1"/>
</dbReference>
<dbReference type="InParanoid" id="A0A2V0PND9"/>
<dbReference type="OrthoDB" id="26525at2759"/>